<protein>
    <submittedName>
        <fullName evidence="1">Uncharacterized protein</fullName>
    </submittedName>
</protein>
<proteinExistence type="predicted"/>
<reference evidence="1" key="1">
    <citation type="journal article" date="2014" name="Front. Microbiol.">
        <title>High frequency of phylogenetically diverse reductive dehalogenase-homologous genes in deep subseafloor sedimentary metagenomes.</title>
        <authorList>
            <person name="Kawai M."/>
            <person name="Futagami T."/>
            <person name="Toyoda A."/>
            <person name="Takaki Y."/>
            <person name="Nishi S."/>
            <person name="Hori S."/>
            <person name="Arai W."/>
            <person name="Tsubouchi T."/>
            <person name="Morono Y."/>
            <person name="Uchiyama I."/>
            <person name="Ito T."/>
            <person name="Fujiyama A."/>
            <person name="Inagaki F."/>
            <person name="Takami H."/>
        </authorList>
    </citation>
    <scope>NUCLEOTIDE SEQUENCE</scope>
    <source>
        <strain evidence="1">Expedition CK06-06</strain>
    </source>
</reference>
<accession>X1V5M0</accession>
<name>X1V5M0_9ZZZZ</name>
<comment type="caution">
    <text evidence="1">The sequence shown here is derived from an EMBL/GenBank/DDBJ whole genome shotgun (WGS) entry which is preliminary data.</text>
</comment>
<sequence length="192" mass="21884">WLLDEVFIVRDQEEKETIKGYIKGLSKVLGGDSTFDLARVLRVPGTINLKEPKNPLPVKLSEFYPNRKITLKDLEPYKVKVEEATKSNVAPGKVPDKFRSLVETNAKIKATWEGKRKDLKDKSRSGYDMSLANLLVFQGFSDNEIAGILRQSPTGRGKGATINYLNRLIGEARKAWDKRKEKPMKDEKFDWT</sequence>
<dbReference type="EMBL" id="BARW01037590">
    <property type="protein sequence ID" value="GAJ24999.1"/>
    <property type="molecule type" value="Genomic_DNA"/>
</dbReference>
<evidence type="ECO:0000313" key="1">
    <source>
        <dbReference type="EMBL" id="GAJ24999.1"/>
    </source>
</evidence>
<feature type="non-terminal residue" evidence="1">
    <location>
        <position position="192"/>
    </location>
</feature>
<organism evidence="1">
    <name type="scientific">marine sediment metagenome</name>
    <dbReference type="NCBI Taxonomy" id="412755"/>
    <lineage>
        <taxon>unclassified sequences</taxon>
        <taxon>metagenomes</taxon>
        <taxon>ecological metagenomes</taxon>
    </lineage>
</organism>
<feature type="non-terminal residue" evidence="1">
    <location>
        <position position="1"/>
    </location>
</feature>
<dbReference type="AlphaFoldDB" id="X1V5M0"/>
<gene>
    <name evidence="1" type="ORF">S12H4_57985</name>
</gene>